<dbReference type="Proteomes" id="UP000282106">
    <property type="component" value="Unassembled WGS sequence"/>
</dbReference>
<feature type="region of interest" description="Disordered" evidence="1">
    <location>
        <begin position="134"/>
        <end position="188"/>
    </location>
</feature>
<evidence type="ECO:0000256" key="1">
    <source>
        <dbReference type="SAM" id="MobiDB-lite"/>
    </source>
</evidence>
<protein>
    <submittedName>
        <fullName evidence="2">Uncharacterized protein</fullName>
    </submittedName>
</protein>
<proteinExistence type="predicted"/>
<dbReference type="EMBL" id="RJVO01000006">
    <property type="protein sequence ID" value="ROH88746.1"/>
    <property type="molecule type" value="Genomic_DNA"/>
</dbReference>
<feature type="compositionally biased region" description="Basic and acidic residues" evidence="1">
    <location>
        <begin position="174"/>
        <end position="188"/>
    </location>
</feature>
<organism evidence="2 3">
    <name type="scientific">Stagnimonas aquatica</name>
    <dbReference type="NCBI Taxonomy" id="2689987"/>
    <lineage>
        <taxon>Bacteria</taxon>
        <taxon>Pseudomonadati</taxon>
        <taxon>Pseudomonadota</taxon>
        <taxon>Gammaproteobacteria</taxon>
        <taxon>Nevskiales</taxon>
        <taxon>Nevskiaceae</taxon>
        <taxon>Stagnimonas</taxon>
    </lineage>
</organism>
<gene>
    <name evidence="2" type="ORF">ED208_13100</name>
</gene>
<dbReference type="AlphaFoldDB" id="A0A3N0V7G8"/>
<reference evidence="2 3" key="1">
    <citation type="submission" date="2018-10" db="EMBL/GenBank/DDBJ databases">
        <authorList>
            <person name="Chen W.-M."/>
        </authorList>
    </citation>
    <scope>NUCLEOTIDE SEQUENCE [LARGE SCALE GENOMIC DNA]</scope>
    <source>
        <strain evidence="2 3">THS-13</strain>
    </source>
</reference>
<keyword evidence="3" id="KW-1185">Reference proteome</keyword>
<dbReference type="InParanoid" id="A0A3N0V7G8"/>
<evidence type="ECO:0000313" key="2">
    <source>
        <dbReference type="EMBL" id="ROH88746.1"/>
    </source>
</evidence>
<evidence type="ECO:0000313" key="3">
    <source>
        <dbReference type="Proteomes" id="UP000282106"/>
    </source>
</evidence>
<sequence length="188" mass="19764">MSIEGLLSLLAILALLLAATAYYAWQLRKTLRSLTDALHRAEAAGQEQAARIAALEQLRDSQQLAEHAVATGTALVREVHKGIADIPFSVLEAIPGARQPAKAVRGLHDAISEGIYGAIAGLTKAVGRELRKGLQAPTDGSPAASPPAPSKSETAARPAPEPDSPATPEPDPDPETKPLPDKPWKNWG</sequence>
<feature type="compositionally biased region" description="Pro residues" evidence="1">
    <location>
        <begin position="159"/>
        <end position="169"/>
    </location>
</feature>
<dbReference type="RefSeq" id="WP_123212368.1">
    <property type="nucleotide sequence ID" value="NZ_RJVO01000006.1"/>
</dbReference>
<accession>A0A3N0V7G8</accession>
<name>A0A3N0V7G8_9GAMM</name>
<comment type="caution">
    <text evidence="2">The sequence shown here is derived from an EMBL/GenBank/DDBJ whole genome shotgun (WGS) entry which is preliminary data.</text>
</comment>